<dbReference type="EMBL" id="CAMXCT020001912">
    <property type="protein sequence ID" value="CAL1147493.1"/>
    <property type="molecule type" value="Genomic_DNA"/>
</dbReference>
<keyword evidence="3" id="KW-0808">Transferase</keyword>
<comment type="caution">
    <text evidence="9">The sequence shown here is derived from an EMBL/GenBank/DDBJ whole genome shotgun (WGS) entry which is preliminary data.</text>
</comment>
<keyword evidence="6 8" id="KW-1133">Transmembrane helix</keyword>
<keyword evidence="5 8" id="KW-0256">Endoplasmic reticulum</keyword>
<organism evidence="9">
    <name type="scientific">Cladocopium goreaui</name>
    <dbReference type="NCBI Taxonomy" id="2562237"/>
    <lineage>
        <taxon>Eukaryota</taxon>
        <taxon>Sar</taxon>
        <taxon>Alveolata</taxon>
        <taxon>Dinophyceae</taxon>
        <taxon>Suessiales</taxon>
        <taxon>Symbiodiniaceae</taxon>
        <taxon>Cladocopium</taxon>
    </lineage>
</organism>
<evidence type="ECO:0000256" key="8">
    <source>
        <dbReference type="RuleBase" id="RU363075"/>
    </source>
</evidence>
<reference evidence="9" key="1">
    <citation type="submission" date="2022-10" db="EMBL/GenBank/DDBJ databases">
        <authorList>
            <person name="Chen Y."/>
            <person name="Dougan E. K."/>
            <person name="Chan C."/>
            <person name="Rhodes N."/>
            <person name="Thang M."/>
        </authorList>
    </citation>
    <scope>NUCLEOTIDE SEQUENCE</scope>
</reference>
<dbReference type="OrthoDB" id="416834at2759"/>
<dbReference type="EC" id="2.4.1.-" evidence="8"/>
<keyword evidence="7 8" id="KW-0472">Membrane</keyword>
<reference evidence="10" key="2">
    <citation type="submission" date="2024-04" db="EMBL/GenBank/DDBJ databases">
        <authorList>
            <person name="Chen Y."/>
            <person name="Shah S."/>
            <person name="Dougan E. K."/>
            <person name="Thang M."/>
            <person name="Chan C."/>
        </authorList>
    </citation>
    <scope>NUCLEOTIDE SEQUENCE [LARGE SCALE GENOMIC DNA]</scope>
</reference>
<sequence length="560" mass="63079">MDGFASMASVWNDWIRYKGPWLLTLRLLNAVLIRTSFNPDEYWQGPEVAHAWCYGGHLTWEWETCIALRGVLHPGLFALLLALLPEWPVLVAYAPRLLQGAFASLADWAVYRSADRLGSPLTCWALSVQLTGWFQLYALPRTFSSSLEAVLAAWIVERSISSTSSSVAKWQTRQTRWLLLLGSLQVALRPTAAGFWLSWAIYKMYVLLQCGDLHGVFSGLLAPGLLISGVVLSFSTLLDCLYYGRFTLVPLNFLRFNLLADGSALYGSHPWHWYFTEGLAVTLGTFLPFCCIGLRAVGSGHPLRPLVFSAFASILLISLASHKEYRFLLPFFPLFSLLAGLGLQRASAWLQAKSAARARFYLLAVVFVPQVFAAIFFCVVHQRGAEAVMTHLRNYPARGGIFFLTACHATPFHSFLHGQEELGYLDCSPGRNSPQKRFFEQPMPVLRELFPEAQHNATEEGPPKGAALKPCLDYRYEKSWPLPQVFVLWGSLLRREPRMQPWLETNGYHLELEIEDGIWSEGPYDIELWPSFSIFRKRCNSVKPRACSGVQRRAAACVQS</sequence>
<dbReference type="GO" id="GO:0000026">
    <property type="term" value="F:alpha-1,2-mannosyltransferase activity"/>
    <property type="evidence" value="ECO:0007669"/>
    <property type="project" value="TreeGrafter"/>
</dbReference>
<feature type="transmembrane region" description="Helical" evidence="8">
    <location>
        <begin position="271"/>
        <end position="291"/>
    </location>
</feature>
<dbReference type="GO" id="GO:0005789">
    <property type="term" value="C:endoplasmic reticulum membrane"/>
    <property type="evidence" value="ECO:0007669"/>
    <property type="project" value="UniProtKB-SubCell"/>
</dbReference>
<accession>A0A9P1CNK3</accession>
<evidence type="ECO:0000256" key="4">
    <source>
        <dbReference type="ARBA" id="ARBA00022692"/>
    </source>
</evidence>
<comment type="similarity">
    <text evidence="8">Belongs to the glycosyltransferase 22 family.</text>
</comment>
<dbReference type="EMBL" id="CAMXCT010001912">
    <property type="protein sequence ID" value="CAI3994118.1"/>
    <property type="molecule type" value="Genomic_DNA"/>
</dbReference>
<evidence type="ECO:0000256" key="7">
    <source>
        <dbReference type="ARBA" id="ARBA00023136"/>
    </source>
</evidence>
<evidence type="ECO:0000256" key="6">
    <source>
        <dbReference type="ARBA" id="ARBA00022989"/>
    </source>
</evidence>
<evidence type="ECO:0000256" key="2">
    <source>
        <dbReference type="ARBA" id="ARBA00022676"/>
    </source>
</evidence>
<dbReference type="Proteomes" id="UP001152797">
    <property type="component" value="Unassembled WGS sequence"/>
</dbReference>
<dbReference type="GO" id="GO:0006506">
    <property type="term" value="P:GPI anchor biosynthetic process"/>
    <property type="evidence" value="ECO:0007669"/>
    <property type="project" value="TreeGrafter"/>
</dbReference>
<dbReference type="PANTHER" id="PTHR22760:SF4">
    <property type="entry name" value="GPI MANNOSYLTRANSFERASE 3"/>
    <property type="match status" value="1"/>
</dbReference>
<proteinExistence type="inferred from homology"/>
<evidence type="ECO:0000256" key="1">
    <source>
        <dbReference type="ARBA" id="ARBA00004477"/>
    </source>
</evidence>
<evidence type="ECO:0000256" key="3">
    <source>
        <dbReference type="ARBA" id="ARBA00022679"/>
    </source>
</evidence>
<protein>
    <recommendedName>
        <fullName evidence="8">Mannosyltransferase</fullName>
        <ecNumber evidence="8">2.4.1.-</ecNumber>
    </recommendedName>
</protein>
<gene>
    <name evidence="9" type="ORF">C1SCF055_LOCUS20793</name>
</gene>
<comment type="subcellular location">
    <subcellularLocation>
        <location evidence="1 8">Endoplasmic reticulum membrane</location>
        <topology evidence="1 8">Multi-pass membrane protein</topology>
    </subcellularLocation>
</comment>
<feature type="transmembrane region" description="Helical" evidence="8">
    <location>
        <begin position="303"/>
        <end position="321"/>
    </location>
</feature>
<evidence type="ECO:0000256" key="5">
    <source>
        <dbReference type="ARBA" id="ARBA00022824"/>
    </source>
</evidence>
<feature type="transmembrane region" description="Helical" evidence="8">
    <location>
        <begin position="360"/>
        <end position="382"/>
    </location>
</feature>
<feature type="transmembrane region" description="Helical" evidence="8">
    <location>
        <begin position="327"/>
        <end position="348"/>
    </location>
</feature>
<dbReference type="AlphaFoldDB" id="A0A9P1CNK3"/>
<keyword evidence="4 8" id="KW-0812">Transmembrane</keyword>
<name>A0A9P1CNK3_9DINO</name>
<evidence type="ECO:0000313" key="10">
    <source>
        <dbReference type="EMBL" id="CAL1147493.1"/>
    </source>
</evidence>
<dbReference type="InterPro" id="IPR005599">
    <property type="entry name" value="GPI_mannosylTrfase"/>
</dbReference>
<feature type="transmembrane region" description="Helical" evidence="8">
    <location>
        <begin position="213"/>
        <end position="234"/>
    </location>
</feature>
<keyword evidence="11" id="KW-1185">Reference proteome</keyword>
<feature type="transmembrane region" description="Helical" evidence="8">
    <location>
        <begin position="177"/>
        <end position="201"/>
    </location>
</feature>
<evidence type="ECO:0000313" key="9">
    <source>
        <dbReference type="EMBL" id="CAI3994118.1"/>
    </source>
</evidence>
<evidence type="ECO:0000313" key="11">
    <source>
        <dbReference type="Proteomes" id="UP001152797"/>
    </source>
</evidence>
<dbReference type="Pfam" id="PF03901">
    <property type="entry name" value="Glyco_transf_22"/>
    <property type="match status" value="1"/>
</dbReference>
<dbReference type="EMBL" id="CAMXCT030001912">
    <property type="protein sequence ID" value="CAL4781430.1"/>
    <property type="molecule type" value="Genomic_DNA"/>
</dbReference>
<keyword evidence="2 8" id="KW-0328">Glycosyltransferase</keyword>
<dbReference type="PANTHER" id="PTHR22760">
    <property type="entry name" value="GLYCOSYLTRANSFERASE"/>
    <property type="match status" value="1"/>
</dbReference>